<sequence>MSFENKVVLITGSGSGMGEAAALLFAEKGANVIILDINEESANKTGEKCKQFGHKVLVIKTDLSKDDEAKNAIEQTISVFGKLDVLVNNAGIARQENLLSGNIMQTCDEVLNTNLRSVILMTSLATPYLIKTKGCIVNTSSIFSKVTSLGAHYPVYAVSKAGVDCFTRVSALELAPSGVRVNAVNPGPVRTNIIKNSNLDGTYDDFGAKTALKRCSEPQEVAELIVFLASDKAKSITGCTYGIDNGAQLV</sequence>
<evidence type="ECO:0000313" key="1">
    <source>
        <dbReference type="EMBL" id="CAB3256807.1"/>
    </source>
</evidence>
<dbReference type="PRINTS" id="PR00081">
    <property type="entry name" value="GDHRDH"/>
</dbReference>
<dbReference type="SUPFAM" id="SSF51735">
    <property type="entry name" value="NAD(P)-binding Rossmann-fold domains"/>
    <property type="match status" value="1"/>
</dbReference>
<protein>
    <submittedName>
        <fullName evidence="1">Uncharacterized protein</fullName>
    </submittedName>
</protein>
<keyword evidence="2" id="KW-1185">Reference proteome</keyword>
<dbReference type="Gene3D" id="3.40.50.720">
    <property type="entry name" value="NAD(P)-binding Rossmann-like Domain"/>
    <property type="match status" value="1"/>
</dbReference>
<dbReference type="OrthoDB" id="47007at2759"/>
<proteinExistence type="predicted"/>
<evidence type="ECO:0000313" key="2">
    <source>
        <dbReference type="Proteomes" id="UP000494106"/>
    </source>
</evidence>
<organism evidence="1 2">
    <name type="scientific">Arctia plantaginis</name>
    <name type="common">Wood tiger moth</name>
    <name type="synonym">Phalaena plantaginis</name>
    <dbReference type="NCBI Taxonomy" id="874455"/>
    <lineage>
        <taxon>Eukaryota</taxon>
        <taxon>Metazoa</taxon>
        <taxon>Ecdysozoa</taxon>
        <taxon>Arthropoda</taxon>
        <taxon>Hexapoda</taxon>
        <taxon>Insecta</taxon>
        <taxon>Pterygota</taxon>
        <taxon>Neoptera</taxon>
        <taxon>Endopterygota</taxon>
        <taxon>Lepidoptera</taxon>
        <taxon>Glossata</taxon>
        <taxon>Ditrysia</taxon>
        <taxon>Noctuoidea</taxon>
        <taxon>Erebidae</taxon>
        <taxon>Arctiinae</taxon>
        <taxon>Arctia</taxon>
    </lineage>
</organism>
<dbReference type="InterPro" id="IPR036291">
    <property type="entry name" value="NAD(P)-bd_dom_sf"/>
</dbReference>
<dbReference type="EMBL" id="CADEBC010000587">
    <property type="protein sequence ID" value="CAB3256807.1"/>
    <property type="molecule type" value="Genomic_DNA"/>
</dbReference>
<reference evidence="1 2" key="1">
    <citation type="submission" date="2020-04" db="EMBL/GenBank/DDBJ databases">
        <authorList>
            <person name="Wallbank WR R."/>
            <person name="Pardo Diaz C."/>
            <person name="Kozak K."/>
            <person name="Martin S."/>
            <person name="Jiggins C."/>
            <person name="Moest M."/>
            <person name="Warren A I."/>
            <person name="Byers J.R.P. K."/>
            <person name="Montejo-Kovacevich G."/>
            <person name="Yen C E."/>
        </authorList>
    </citation>
    <scope>NUCLEOTIDE SEQUENCE [LARGE SCALE GENOMIC DNA]</scope>
</reference>
<dbReference type="FunFam" id="3.40.50.720:FF:000084">
    <property type="entry name" value="Short-chain dehydrogenase reductase"/>
    <property type="match status" value="1"/>
</dbReference>
<dbReference type="Proteomes" id="UP000494106">
    <property type="component" value="Unassembled WGS sequence"/>
</dbReference>
<comment type="caution">
    <text evidence="1">The sequence shown here is derived from an EMBL/GenBank/DDBJ whole genome shotgun (WGS) entry which is preliminary data.</text>
</comment>
<dbReference type="AlphaFoldDB" id="A0A8S1BE56"/>
<dbReference type="PRINTS" id="PR00080">
    <property type="entry name" value="SDRFAMILY"/>
</dbReference>
<accession>A0A8S1BE56</accession>
<dbReference type="PANTHER" id="PTHR43975">
    <property type="entry name" value="ZGC:101858"/>
    <property type="match status" value="1"/>
</dbReference>
<dbReference type="PANTHER" id="PTHR43975:SF2">
    <property type="entry name" value="EG:BACR7A4.14 PROTEIN-RELATED"/>
    <property type="match status" value="1"/>
</dbReference>
<dbReference type="InterPro" id="IPR002347">
    <property type="entry name" value="SDR_fam"/>
</dbReference>
<dbReference type="Pfam" id="PF13561">
    <property type="entry name" value="adh_short_C2"/>
    <property type="match status" value="1"/>
</dbReference>
<gene>
    <name evidence="1" type="ORF">APLA_LOCUS15556</name>
</gene>
<name>A0A8S1BE56_ARCPL</name>